<dbReference type="GeneID" id="8382360"/>
<keyword evidence="3" id="KW-1185">Reference proteome</keyword>
<evidence type="ECO:0000313" key="2">
    <source>
        <dbReference type="EMBL" id="ACV10287.1"/>
    </source>
</evidence>
<accession>C7NNZ6</accession>
<name>C7NNZ6_HALUD</name>
<evidence type="ECO:0000313" key="3">
    <source>
        <dbReference type="Proteomes" id="UP000002071"/>
    </source>
</evidence>
<dbReference type="EMBL" id="CP001687">
    <property type="protein sequence ID" value="ACV10287.1"/>
    <property type="molecule type" value="Genomic_DNA"/>
</dbReference>
<reference evidence="2 3" key="1">
    <citation type="journal article" date="2009" name="Stand. Genomic Sci.">
        <title>Complete genome sequence of Halorhabdus utahensis type strain (AX-2).</title>
        <authorList>
            <person name="Anderson I."/>
            <person name="Tindall B.J."/>
            <person name="Pomrenke H."/>
            <person name="Goker M."/>
            <person name="Lapidus A."/>
            <person name="Nolan M."/>
            <person name="Copeland A."/>
            <person name="Glavina Del Rio T."/>
            <person name="Chen F."/>
            <person name="Tice H."/>
            <person name="Cheng J.F."/>
            <person name="Lucas S."/>
            <person name="Chertkov O."/>
            <person name="Bruce D."/>
            <person name="Brettin T."/>
            <person name="Detter J.C."/>
            <person name="Han C."/>
            <person name="Goodwin L."/>
            <person name="Land M."/>
            <person name="Hauser L."/>
            <person name="Chang Y.J."/>
            <person name="Jeffries C.D."/>
            <person name="Pitluck S."/>
            <person name="Pati A."/>
            <person name="Mavromatis K."/>
            <person name="Ivanova N."/>
            <person name="Ovchinnikova G."/>
            <person name="Chen A."/>
            <person name="Palaniappan K."/>
            <person name="Chain P."/>
            <person name="Rohde M."/>
            <person name="Bristow J."/>
            <person name="Eisen J.A."/>
            <person name="Markowitz V."/>
            <person name="Hugenholtz P."/>
            <person name="Kyrpides N.C."/>
            <person name="Klenk H.P."/>
        </authorList>
    </citation>
    <scope>NUCLEOTIDE SEQUENCE [LARGE SCALE GENOMIC DNA]</scope>
    <source>
        <strain evidence="3">DSM 12940 / JCM 11049 / AX-2</strain>
    </source>
</reference>
<evidence type="ECO:0000256" key="1">
    <source>
        <dbReference type="SAM" id="MobiDB-lite"/>
    </source>
</evidence>
<dbReference type="Proteomes" id="UP000002071">
    <property type="component" value="Chromosome"/>
</dbReference>
<dbReference type="AlphaFoldDB" id="C7NNZ6"/>
<sequence>MTDPSVPAVKRWRYVHEVEEENIEKAVERFRVHVRNVINDLRSQEDASPPYQIEADILVIEMPDSESEVTLLSWGNEKGRYYVTESGDKMSNNKLIYRLKQGDVEERDGEIYVGGEQVVPVDETTGSRELNFDNQEGRSQDGNKEMRLSDFEREE</sequence>
<dbReference type="KEGG" id="hut:Huta_0098"/>
<organism evidence="2 3">
    <name type="scientific">Halorhabdus utahensis (strain DSM 12940 / JCM 11049 / AX-2)</name>
    <dbReference type="NCBI Taxonomy" id="519442"/>
    <lineage>
        <taxon>Archaea</taxon>
        <taxon>Methanobacteriati</taxon>
        <taxon>Methanobacteriota</taxon>
        <taxon>Stenosarchaea group</taxon>
        <taxon>Halobacteria</taxon>
        <taxon>Halobacteriales</taxon>
        <taxon>Haloarculaceae</taxon>
        <taxon>Halorhabdus</taxon>
    </lineage>
</organism>
<protein>
    <submittedName>
        <fullName evidence="2">Uncharacterized protein</fullName>
    </submittedName>
</protein>
<gene>
    <name evidence="2" type="ordered locus">Huta_0098</name>
</gene>
<feature type="compositionally biased region" description="Basic and acidic residues" evidence="1">
    <location>
        <begin position="135"/>
        <end position="155"/>
    </location>
</feature>
<dbReference type="RefSeq" id="WP_012795164.1">
    <property type="nucleotide sequence ID" value="NC_013158.1"/>
</dbReference>
<dbReference type="HOGENOM" id="CLU_1691510_0_0_2"/>
<feature type="region of interest" description="Disordered" evidence="1">
    <location>
        <begin position="120"/>
        <end position="155"/>
    </location>
</feature>
<proteinExistence type="predicted"/>